<feature type="transmembrane region" description="Helical" evidence="7">
    <location>
        <begin position="136"/>
        <end position="158"/>
    </location>
</feature>
<keyword evidence="5 7" id="KW-0472">Membrane</keyword>
<dbReference type="OrthoDB" id="196472at2"/>
<feature type="transmembrane region" description="Helical" evidence="7">
    <location>
        <begin position="20"/>
        <end position="36"/>
    </location>
</feature>
<dbReference type="SUPFAM" id="SSF81342">
    <property type="entry name" value="Transmembrane di-heme cytochromes"/>
    <property type="match status" value="1"/>
</dbReference>
<dbReference type="GO" id="GO:0005886">
    <property type="term" value="C:plasma membrane"/>
    <property type="evidence" value="ECO:0007669"/>
    <property type="project" value="UniProtKB-SubCell"/>
</dbReference>
<dbReference type="GO" id="GO:0009055">
    <property type="term" value="F:electron transfer activity"/>
    <property type="evidence" value="ECO:0007669"/>
    <property type="project" value="InterPro"/>
</dbReference>
<name>A0A328AE15_9CAUL</name>
<comment type="subcellular location">
    <subcellularLocation>
        <location evidence="1">Cell membrane</location>
        <topology evidence="1">Multi-pass membrane protein</topology>
    </subcellularLocation>
</comment>
<dbReference type="GO" id="GO:0022904">
    <property type="term" value="P:respiratory electron transport chain"/>
    <property type="evidence" value="ECO:0007669"/>
    <property type="project" value="InterPro"/>
</dbReference>
<feature type="region of interest" description="Disordered" evidence="6">
    <location>
        <begin position="217"/>
        <end position="239"/>
    </location>
</feature>
<evidence type="ECO:0000256" key="6">
    <source>
        <dbReference type="SAM" id="MobiDB-lite"/>
    </source>
</evidence>
<feature type="compositionally biased region" description="Low complexity" evidence="6">
    <location>
        <begin position="217"/>
        <end position="232"/>
    </location>
</feature>
<dbReference type="Gene3D" id="1.20.950.20">
    <property type="entry name" value="Transmembrane di-heme cytochromes, Chain C"/>
    <property type="match status" value="1"/>
</dbReference>
<feature type="transmembrane region" description="Helical" evidence="7">
    <location>
        <begin position="48"/>
        <end position="66"/>
    </location>
</feature>
<evidence type="ECO:0000259" key="8">
    <source>
        <dbReference type="Pfam" id="PF01292"/>
    </source>
</evidence>
<dbReference type="Pfam" id="PF01292">
    <property type="entry name" value="Ni_hydr_CYTB"/>
    <property type="match status" value="1"/>
</dbReference>
<comment type="caution">
    <text evidence="9">The sequence shown here is derived from an EMBL/GenBank/DDBJ whole genome shotgun (WGS) entry which is preliminary data.</text>
</comment>
<dbReference type="Proteomes" id="UP000249254">
    <property type="component" value="Unassembled WGS sequence"/>
</dbReference>
<feature type="transmembrane region" description="Helical" evidence="7">
    <location>
        <begin position="103"/>
        <end position="124"/>
    </location>
</feature>
<dbReference type="PANTHER" id="PTHR30485">
    <property type="entry name" value="NI/FE-HYDROGENASE 1 B-TYPE CYTOCHROME SUBUNIT"/>
    <property type="match status" value="1"/>
</dbReference>
<dbReference type="RefSeq" id="WP_111530206.1">
    <property type="nucleotide sequence ID" value="NZ_JBHRSG010000003.1"/>
</dbReference>
<evidence type="ECO:0000313" key="9">
    <source>
        <dbReference type="EMBL" id="RAK51644.1"/>
    </source>
</evidence>
<dbReference type="PANTHER" id="PTHR30485:SF2">
    <property type="entry name" value="BLL0597 PROTEIN"/>
    <property type="match status" value="1"/>
</dbReference>
<evidence type="ECO:0000256" key="3">
    <source>
        <dbReference type="ARBA" id="ARBA00022692"/>
    </source>
</evidence>
<organism evidence="9 10">
    <name type="scientific">Phenylobacterium soli</name>
    <dbReference type="NCBI Taxonomy" id="2170551"/>
    <lineage>
        <taxon>Bacteria</taxon>
        <taxon>Pseudomonadati</taxon>
        <taxon>Pseudomonadota</taxon>
        <taxon>Alphaproteobacteria</taxon>
        <taxon>Caulobacterales</taxon>
        <taxon>Caulobacteraceae</taxon>
        <taxon>Phenylobacterium</taxon>
    </lineage>
</organism>
<dbReference type="InterPro" id="IPR011577">
    <property type="entry name" value="Cyt_b561_bac/Ni-Hgenase"/>
</dbReference>
<keyword evidence="4 7" id="KW-1133">Transmembrane helix</keyword>
<evidence type="ECO:0000313" key="10">
    <source>
        <dbReference type="Proteomes" id="UP000249254"/>
    </source>
</evidence>
<dbReference type="InterPro" id="IPR051542">
    <property type="entry name" value="Hydrogenase_cytochrome"/>
</dbReference>
<evidence type="ECO:0000256" key="1">
    <source>
        <dbReference type="ARBA" id="ARBA00004651"/>
    </source>
</evidence>
<keyword evidence="3 7" id="KW-0812">Transmembrane</keyword>
<keyword evidence="10" id="KW-1185">Reference proteome</keyword>
<sequence>MNPSASEPRSVRVWDLPTRLFHWLLVAAIAVAFLSSEDDSALSAWHQTAGWIAAALIAFRLVWGLVGGEHARFTDFLRPTRIAEHLKGLAGGRREPELGHNPLGGIAILAILGLVAGTVATGVLTLQGGEDELHEVIAYGLLALVGVHVVAVIAMSLIGRENLVRAMVTGAKPTARHPGARDARPAPLVALPLAALAVAAVAYGATRIDPKAFTPHAAAAEAGEQGEQAEAAEAGEHED</sequence>
<proteinExistence type="predicted"/>
<gene>
    <name evidence="9" type="ORF">DJ017_17565</name>
</gene>
<dbReference type="AlphaFoldDB" id="A0A328AE15"/>
<keyword evidence="2" id="KW-1003">Cell membrane</keyword>
<feature type="transmembrane region" description="Helical" evidence="7">
    <location>
        <begin position="186"/>
        <end position="205"/>
    </location>
</feature>
<evidence type="ECO:0000256" key="4">
    <source>
        <dbReference type="ARBA" id="ARBA00022989"/>
    </source>
</evidence>
<accession>A0A328AE15</accession>
<feature type="domain" description="Cytochrome b561 bacterial/Ni-hydrogenase" evidence="8">
    <location>
        <begin position="13"/>
        <end position="170"/>
    </location>
</feature>
<dbReference type="GO" id="GO:0020037">
    <property type="term" value="F:heme binding"/>
    <property type="evidence" value="ECO:0007669"/>
    <property type="project" value="TreeGrafter"/>
</dbReference>
<evidence type="ECO:0000256" key="5">
    <source>
        <dbReference type="ARBA" id="ARBA00023136"/>
    </source>
</evidence>
<dbReference type="InterPro" id="IPR016174">
    <property type="entry name" value="Di-haem_cyt_TM"/>
</dbReference>
<dbReference type="EMBL" id="QFYQ01000002">
    <property type="protein sequence ID" value="RAK51644.1"/>
    <property type="molecule type" value="Genomic_DNA"/>
</dbReference>
<protein>
    <submittedName>
        <fullName evidence="9">Cytochrome B</fullName>
    </submittedName>
</protein>
<reference evidence="10" key="1">
    <citation type="submission" date="2018-05" db="EMBL/GenBank/DDBJ databases">
        <authorList>
            <person name="Li X."/>
        </authorList>
    </citation>
    <scope>NUCLEOTIDE SEQUENCE [LARGE SCALE GENOMIC DNA]</scope>
    <source>
        <strain evidence="10">LX32</strain>
    </source>
</reference>
<evidence type="ECO:0000256" key="7">
    <source>
        <dbReference type="SAM" id="Phobius"/>
    </source>
</evidence>
<evidence type="ECO:0000256" key="2">
    <source>
        <dbReference type="ARBA" id="ARBA00022475"/>
    </source>
</evidence>